<keyword evidence="2" id="KW-1185">Reference proteome</keyword>
<gene>
    <name evidence="1" type="ORF">SPELUC_LOCUS2996</name>
</gene>
<reference evidence="1" key="1">
    <citation type="submission" date="2021-06" db="EMBL/GenBank/DDBJ databases">
        <authorList>
            <person name="Kallberg Y."/>
            <person name="Tangrot J."/>
            <person name="Rosling A."/>
        </authorList>
    </citation>
    <scope>NUCLEOTIDE SEQUENCE</scope>
    <source>
        <strain evidence="1">28 12/20/2015</strain>
    </source>
</reference>
<organism evidence="1 2">
    <name type="scientific">Cetraspora pellucida</name>
    <dbReference type="NCBI Taxonomy" id="1433469"/>
    <lineage>
        <taxon>Eukaryota</taxon>
        <taxon>Fungi</taxon>
        <taxon>Fungi incertae sedis</taxon>
        <taxon>Mucoromycota</taxon>
        <taxon>Glomeromycotina</taxon>
        <taxon>Glomeromycetes</taxon>
        <taxon>Diversisporales</taxon>
        <taxon>Gigasporaceae</taxon>
        <taxon>Cetraspora</taxon>
    </lineage>
</organism>
<accession>A0ACA9L1F9</accession>
<comment type="caution">
    <text evidence="1">The sequence shown here is derived from an EMBL/GenBank/DDBJ whole genome shotgun (WGS) entry which is preliminary data.</text>
</comment>
<protein>
    <submittedName>
        <fullName evidence="1">10847_t:CDS:1</fullName>
    </submittedName>
</protein>
<evidence type="ECO:0000313" key="2">
    <source>
        <dbReference type="Proteomes" id="UP000789366"/>
    </source>
</evidence>
<proteinExistence type="predicted"/>
<evidence type="ECO:0000313" key="1">
    <source>
        <dbReference type="EMBL" id="CAG8500598.1"/>
    </source>
</evidence>
<dbReference type="Proteomes" id="UP000789366">
    <property type="component" value="Unassembled WGS sequence"/>
</dbReference>
<sequence length="111" mass="12832">MNIEHSANFNISTEIMEPDIQQSDEQILNQEIEYDTVNLTNANAKPNSHSSLSINFNVNINKDKESWVWDYFLTEKNEDICKIIGFFKGKEKKCGQKYKHNSGTGNMAYHL</sequence>
<name>A0ACA9L1F9_9GLOM</name>
<dbReference type="EMBL" id="CAJVPW010002170">
    <property type="protein sequence ID" value="CAG8500598.1"/>
    <property type="molecule type" value="Genomic_DNA"/>
</dbReference>